<gene>
    <name evidence="2" type="ORF">VKT23_013045</name>
</gene>
<evidence type="ECO:0000313" key="3">
    <source>
        <dbReference type="Proteomes" id="UP001498398"/>
    </source>
</evidence>
<feature type="compositionally biased region" description="Polar residues" evidence="1">
    <location>
        <begin position="58"/>
        <end position="67"/>
    </location>
</feature>
<organism evidence="2 3">
    <name type="scientific">Marasmiellus scandens</name>
    <dbReference type="NCBI Taxonomy" id="2682957"/>
    <lineage>
        <taxon>Eukaryota</taxon>
        <taxon>Fungi</taxon>
        <taxon>Dikarya</taxon>
        <taxon>Basidiomycota</taxon>
        <taxon>Agaricomycotina</taxon>
        <taxon>Agaricomycetes</taxon>
        <taxon>Agaricomycetidae</taxon>
        <taxon>Agaricales</taxon>
        <taxon>Marasmiineae</taxon>
        <taxon>Omphalotaceae</taxon>
        <taxon>Marasmiellus</taxon>
    </lineage>
</organism>
<feature type="compositionally biased region" description="Polar residues" evidence="1">
    <location>
        <begin position="13"/>
        <end position="34"/>
    </location>
</feature>
<feature type="region of interest" description="Disordered" evidence="1">
    <location>
        <begin position="91"/>
        <end position="127"/>
    </location>
</feature>
<reference evidence="2 3" key="1">
    <citation type="submission" date="2024-01" db="EMBL/GenBank/DDBJ databases">
        <title>A draft genome for the cacao thread blight pathogen Marasmiellus scandens.</title>
        <authorList>
            <person name="Baruah I.K."/>
            <person name="Leung J."/>
            <person name="Bukari Y."/>
            <person name="Amoako-Attah I."/>
            <person name="Meinhardt L.W."/>
            <person name="Bailey B.A."/>
            <person name="Cohen S.P."/>
        </authorList>
    </citation>
    <scope>NUCLEOTIDE SEQUENCE [LARGE SCALE GENOMIC DNA]</scope>
    <source>
        <strain evidence="2 3">GH-19</strain>
    </source>
</reference>
<dbReference type="Proteomes" id="UP001498398">
    <property type="component" value="Unassembled WGS sequence"/>
</dbReference>
<comment type="caution">
    <text evidence="2">The sequence shown here is derived from an EMBL/GenBank/DDBJ whole genome shotgun (WGS) entry which is preliminary data.</text>
</comment>
<dbReference type="EMBL" id="JBANRG010000034">
    <property type="protein sequence ID" value="KAK7450162.1"/>
    <property type="molecule type" value="Genomic_DNA"/>
</dbReference>
<feature type="region of interest" description="Disordered" evidence="1">
    <location>
        <begin position="265"/>
        <end position="298"/>
    </location>
</feature>
<feature type="compositionally biased region" description="Low complexity" evidence="1">
    <location>
        <begin position="101"/>
        <end position="113"/>
    </location>
</feature>
<feature type="region of interest" description="Disordered" evidence="1">
    <location>
        <begin position="1"/>
        <end position="78"/>
    </location>
</feature>
<name>A0ABR1J9R7_9AGAR</name>
<protein>
    <submittedName>
        <fullName evidence="2">Uncharacterized protein</fullName>
    </submittedName>
</protein>
<feature type="compositionally biased region" description="Polar residues" evidence="1">
    <location>
        <begin position="265"/>
        <end position="274"/>
    </location>
</feature>
<evidence type="ECO:0000313" key="2">
    <source>
        <dbReference type="EMBL" id="KAK7450162.1"/>
    </source>
</evidence>
<accession>A0ABR1J9R7</accession>
<evidence type="ECO:0000256" key="1">
    <source>
        <dbReference type="SAM" id="MobiDB-lite"/>
    </source>
</evidence>
<sequence>MSVDSPPAPNDATGDTQSMQNPSNRDNTPSSSVKGTGVLSLHDDHPDAPSPAVAPNLPESSSVTTGPRRSLRHSASSAALADQEFDELIDSLNPDHDKASSTRAKSTKSASTRSPKKKPVDKAPANSLTVLDHRITDVEAHQRVQDKRLSVTARELHERVDELSGSDFHATVLQLEELHTSVSLMRDSYDHNISELQTAATLTTQTMAALKTTNNDLVHEVRRLSQDATTTSNNLSQVSGDVAELKRRLREVESERSLLRNHVDSLSTQISASQNRDDMMAPGAKRQRTDPAPVSSSFYNQTVSSPVLSLSAPLPSALSTLPPAPVMTTVASHTLPPAPMQNGATHSGVNHRGRRWGVIVGPMSFDDVDFGQPRPLLPVAVNIIRMVGERINTSTVVASRHDTNYLLITWPYRNQADFFMSSWKAKQPLAHPYNYMTATKDF</sequence>
<keyword evidence="3" id="KW-1185">Reference proteome</keyword>
<proteinExistence type="predicted"/>